<comment type="subunit">
    <text evidence="5 16">Homodimer.</text>
</comment>
<dbReference type="InterPro" id="IPR004619">
    <property type="entry name" value="Type_III_PanK"/>
</dbReference>
<dbReference type="GO" id="GO:0015937">
    <property type="term" value="P:coenzyme A biosynthetic process"/>
    <property type="evidence" value="ECO:0007669"/>
    <property type="project" value="UniProtKB-UniRule"/>
</dbReference>
<dbReference type="UniPathway" id="UPA00241">
    <property type="reaction ID" value="UER00352"/>
</dbReference>
<comment type="caution">
    <text evidence="16">Lacks conserved residue(s) required for the propagation of feature annotation.</text>
</comment>
<dbReference type="InterPro" id="IPR043129">
    <property type="entry name" value="ATPase_NBD"/>
</dbReference>
<dbReference type="Proteomes" id="UP000197424">
    <property type="component" value="Chromosome"/>
</dbReference>
<accession>A0A248LQI2</accession>
<evidence type="ECO:0000256" key="4">
    <source>
        <dbReference type="ARBA" id="ARBA00005225"/>
    </source>
</evidence>
<dbReference type="OrthoDB" id="9781305at2"/>
<dbReference type="PANTHER" id="PTHR34265">
    <property type="entry name" value="TYPE III PANTOTHENATE KINASE"/>
    <property type="match status" value="1"/>
</dbReference>
<evidence type="ECO:0000256" key="12">
    <source>
        <dbReference type="ARBA" id="ARBA00022958"/>
    </source>
</evidence>
<dbReference type="GO" id="GO:0005737">
    <property type="term" value="C:cytoplasm"/>
    <property type="evidence" value="ECO:0007669"/>
    <property type="project" value="UniProtKB-SubCell"/>
</dbReference>
<protein>
    <recommendedName>
        <fullName evidence="15 16">Type III pantothenate kinase</fullName>
        <ecNumber evidence="6 16">2.7.1.33</ecNumber>
    </recommendedName>
    <alternativeName>
        <fullName evidence="16">PanK-III</fullName>
    </alternativeName>
    <alternativeName>
        <fullName evidence="16">Pantothenic acid kinase</fullName>
    </alternativeName>
</protein>
<feature type="binding site" evidence="16">
    <location>
        <position position="169"/>
    </location>
    <ligand>
        <name>substrate</name>
    </ligand>
</feature>
<comment type="cofactor">
    <cofactor evidence="2">
        <name>K(+)</name>
        <dbReference type="ChEBI" id="CHEBI:29103"/>
    </cofactor>
</comment>
<evidence type="ECO:0000256" key="6">
    <source>
        <dbReference type="ARBA" id="ARBA00012102"/>
    </source>
</evidence>
<comment type="cofactor">
    <cofactor evidence="16">
        <name>NH4(+)</name>
        <dbReference type="ChEBI" id="CHEBI:28938"/>
    </cofactor>
    <cofactor evidence="16">
        <name>K(+)</name>
        <dbReference type="ChEBI" id="CHEBI:29103"/>
    </cofactor>
    <text evidence="16">A monovalent cation. Ammonium or potassium.</text>
</comment>
<keyword evidence="11 16" id="KW-0067">ATP-binding</keyword>
<keyword evidence="12 16" id="KW-0630">Potassium</keyword>
<dbReference type="RefSeq" id="WP_088861842.1">
    <property type="nucleotide sequence ID" value="NZ_CP022115.1"/>
</dbReference>
<keyword evidence="9 16" id="KW-0547">Nucleotide-binding</keyword>
<dbReference type="EMBL" id="CP022115">
    <property type="protein sequence ID" value="ASJ26323.1"/>
    <property type="molecule type" value="Genomic_DNA"/>
</dbReference>
<organism evidence="17 18">
    <name type="scientific">Laribacter hongkongensis</name>
    <dbReference type="NCBI Taxonomy" id="168471"/>
    <lineage>
        <taxon>Bacteria</taxon>
        <taxon>Pseudomonadati</taxon>
        <taxon>Pseudomonadota</taxon>
        <taxon>Betaproteobacteria</taxon>
        <taxon>Neisseriales</taxon>
        <taxon>Aquaspirillaceae</taxon>
        <taxon>Laribacter</taxon>
    </lineage>
</organism>
<evidence type="ECO:0000256" key="9">
    <source>
        <dbReference type="ARBA" id="ARBA00022741"/>
    </source>
</evidence>
<dbReference type="Gene3D" id="3.30.420.40">
    <property type="match status" value="2"/>
</dbReference>
<dbReference type="EC" id="2.7.1.33" evidence="6 16"/>
<evidence type="ECO:0000256" key="14">
    <source>
        <dbReference type="ARBA" id="ARBA00038036"/>
    </source>
</evidence>
<keyword evidence="10 16" id="KW-0418">Kinase</keyword>
<evidence type="ECO:0000256" key="13">
    <source>
        <dbReference type="ARBA" id="ARBA00022993"/>
    </source>
</evidence>
<keyword evidence="7 16" id="KW-0963">Cytoplasm</keyword>
<dbReference type="SUPFAM" id="SSF53067">
    <property type="entry name" value="Actin-like ATPase domain"/>
    <property type="match status" value="2"/>
</dbReference>
<sequence>MILLLDAGNTRLKWAWLAEGPARHTVHASPHHDLTALKQACRITPPRRVLGASVTSSERNAAIMAAVGRPVEWLVPAASCAGVTNAYRDPDRLGADRWAQMIGAHHEQPGDQVLVSAGTALTIDCLDREGRFWGGTIAPGLGLLRHSLAEGTARLGLPDGSWQEYPDNSADAIFSGCLNALTAPIEAQVARFGSQLGRPVRLTLAGGDASLLAQHLAIDGTIVDNLVLSGLAHLARMSC</sequence>
<evidence type="ECO:0000256" key="15">
    <source>
        <dbReference type="ARBA" id="ARBA00040883"/>
    </source>
</evidence>
<evidence type="ECO:0000256" key="11">
    <source>
        <dbReference type="ARBA" id="ARBA00022840"/>
    </source>
</evidence>
<evidence type="ECO:0000256" key="3">
    <source>
        <dbReference type="ARBA" id="ARBA00004496"/>
    </source>
</evidence>
<feature type="binding site" evidence="16">
    <location>
        <position position="119"/>
    </location>
    <ligand>
        <name>ATP</name>
        <dbReference type="ChEBI" id="CHEBI:30616"/>
    </ligand>
</feature>
<dbReference type="CDD" id="cd24015">
    <property type="entry name" value="ASKHA_NBD_PanK-III"/>
    <property type="match status" value="1"/>
</dbReference>
<keyword evidence="13 16" id="KW-0173">Coenzyme A biosynthesis</keyword>
<proteinExistence type="inferred from homology"/>
<name>A0A248LQI2_9NEIS</name>
<dbReference type="Pfam" id="PF03309">
    <property type="entry name" value="Pan_kinase"/>
    <property type="match status" value="1"/>
</dbReference>
<evidence type="ECO:0000256" key="8">
    <source>
        <dbReference type="ARBA" id="ARBA00022679"/>
    </source>
</evidence>
<comment type="pathway">
    <text evidence="4 16">Cofactor biosynthesis; coenzyme A biosynthesis; CoA from (R)-pantothenate: step 1/5.</text>
</comment>
<evidence type="ECO:0000256" key="2">
    <source>
        <dbReference type="ARBA" id="ARBA00001958"/>
    </source>
</evidence>
<feature type="active site" description="Proton acceptor" evidence="16">
    <location>
        <position position="96"/>
    </location>
</feature>
<dbReference type="AlphaFoldDB" id="A0A248LQI2"/>
<dbReference type="PANTHER" id="PTHR34265:SF1">
    <property type="entry name" value="TYPE III PANTOTHENATE KINASE"/>
    <property type="match status" value="1"/>
</dbReference>
<dbReference type="NCBIfam" id="TIGR00671">
    <property type="entry name" value="baf"/>
    <property type="match status" value="1"/>
</dbReference>
<comment type="catalytic activity">
    <reaction evidence="1 16">
        <text>(R)-pantothenate + ATP = (R)-4'-phosphopantothenate + ADP + H(+)</text>
        <dbReference type="Rhea" id="RHEA:16373"/>
        <dbReference type="ChEBI" id="CHEBI:10986"/>
        <dbReference type="ChEBI" id="CHEBI:15378"/>
        <dbReference type="ChEBI" id="CHEBI:29032"/>
        <dbReference type="ChEBI" id="CHEBI:30616"/>
        <dbReference type="ChEBI" id="CHEBI:456216"/>
        <dbReference type="EC" id="2.7.1.33"/>
    </reaction>
</comment>
<feature type="binding site" evidence="16">
    <location>
        <begin position="6"/>
        <end position="13"/>
    </location>
    <ligand>
        <name>ATP</name>
        <dbReference type="ChEBI" id="CHEBI:30616"/>
    </ligand>
</feature>
<evidence type="ECO:0000256" key="16">
    <source>
        <dbReference type="HAMAP-Rule" id="MF_01274"/>
    </source>
</evidence>
<dbReference type="GO" id="GO:0004594">
    <property type="term" value="F:pantothenate kinase activity"/>
    <property type="evidence" value="ECO:0007669"/>
    <property type="project" value="UniProtKB-UniRule"/>
</dbReference>
<evidence type="ECO:0000256" key="7">
    <source>
        <dbReference type="ARBA" id="ARBA00022490"/>
    </source>
</evidence>
<keyword evidence="8 16" id="KW-0808">Transferase</keyword>
<evidence type="ECO:0000256" key="5">
    <source>
        <dbReference type="ARBA" id="ARBA00011738"/>
    </source>
</evidence>
<dbReference type="GO" id="GO:0005524">
    <property type="term" value="F:ATP binding"/>
    <property type="evidence" value="ECO:0007669"/>
    <property type="project" value="UniProtKB-UniRule"/>
</dbReference>
<gene>
    <name evidence="16" type="primary">coaX</name>
    <name evidence="17" type="ORF">LHGZ1_3492</name>
</gene>
<comment type="subcellular location">
    <subcellularLocation>
        <location evidence="3 16">Cytoplasm</location>
    </subcellularLocation>
</comment>
<feature type="binding site" evidence="16">
    <location>
        <begin position="94"/>
        <end position="97"/>
    </location>
    <ligand>
        <name>substrate</name>
    </ligand>
</feature>
<evidence type="ECO:0000256" key="1">
    <source>
        <dbReference type="ARBA" id="ARBA00001206"/>
    </source>
</evidence>
<comment type="similarity">
    <text evidence="14 16">Belongs to the type III pantothenate kinase family.</text>
</comment>
<dbReference type="HAMAP" id="MF_01274">
    <property type="entry name" value="Pantothen_kinase_3"/>
    <property type="match status" value="1"/>
</dbReference>
<feature type="binding site" evidence="16">
    <location>
        <position position="87"/>
    </location>
    <ligand>
        <name>substrate</name>
    </ligand>
</feature>
<evidence type="ECO:0000313" key="17">
    <source>
        <dbReference type="EMBL" id="ASJ26323.1"/>
    </source>
</evidence>
<comment type="function">
    <text evidence="16">Catalyzes the phosphorylation of pantothenate (Pan), the first step in CoA biosynthesis.</text>
</comment>
<reference evidence="18" key="1">
    <citation type="submission" date="2017-06" db="EMBL/GenBank/DDBJ databases">
        <title>Whole genome sequence of Laribacter hongkongensis LHGZ1.</title>
        <authorList>
            <person name="Chen D."/>
            <person name="Wu H."/>
            <person name="Chen J."/>
        </authorList>
    </citation>
    <scope>NUCLEOTIDE SEQUENCE [LARGE SCALE GENOMIC DNA]</scope>
    <source>
        <strain evidence="18">LHGZ1</strain>
    </source>
</reference>
<evidence type="ECO:0000256" key="10">
    <source>
        <dbReference type="ARBA" id="ARBA00022777"/>
    </source>
</evidence>
<evidence type="ECO:0000313" key="18">
    <source>
        <dbReference type="Proteomes" id="UP000197424"/>
    </source>
</evidence>